<dbReference type="Proteomes" id="UP001231189">
    <property type="component" value="Unassembled WGS sequence"/>
</dbReference>
<feature type="region of interest" description="Disordered" evidence="2">
    <location>
        <begin position="814"/>
        <end position="840"/>
    </location>
</feature>
<dbReference type="InterPro" id="IPR025312">
    <property type="entry name" value="DUF4216"/>
</dbReference>
<evidence type="ECO:0000259" key="4">
    <source>
        <dbReference type="Pfam" id="PF13952"/>
    </source>
</evidence>
<evidence type="ECO:0000259" key="3">
    <source>
        <dbReference type="Pfam" id="PF03017"/>
    </source>
</evidence>
<dbReference type="PANTHER" id="PTHR10775:SF170">
    <property type="entry name" value="TRANSPOSASE-ASSOCIATED DOMAIN-CONTAINING PROTEIN-RELATED"/>
    <property type="match status" value="1"/>
</dbReference>
<protein>
    <submittedName>
        <fullName evidence="5">Uncharacterized protein</fullName>
    </submittedName>
</protein>
<dbReference type="EMBL" id="JAUUTY010000003">
    <property type="protein sequence ID" value="KAK1663538.1"/>
    <property type="molecule type" value="Genomic_DNA"/>
</dbReference>
<feature type="domain" description="Transposase Tnp1/En/Spm-like" evidence="3">
    <location>
        <begin position="997"/>
        <end position="1029"/>
    </location>
</feature>
<dbReference type="InterPro" id="IPR004252">
    <property type="entry name" value="Probable_transposase_24"/>
</dbReference>
<feature type="compositionally biased region" description="Acidic residues" evidence="2">
    <location>
        <begin position="427"/>
        <end position="451"/>
    </location>
</feature>
<dbReference type="Pfam" id="PF03017">
    <property type="entry name" value="Transposase_23"/>
    <property type="match status" value="1"/>
</dbReference>
<dbReference type="Pfam" id="PF03004">
    <property type="entry name" value="Transposase_24"/>
    <property type="match status" value="1"/>
</dbReference>
<dbReference type="InterPro" id="IPR004264">
    <property type="entry name" value="Transposase_23"/>
</dbReference>
<gene>
    <name evidence="5" type="ORF">QYE76_051697</name>
</gene>
<evidence type="ECO:0000256" key="1">
    <source>
        <dbReference type="SAM" id="Coils"/>
    </source>
</evidence>
<feature type="compositionally biased region" description="Basic and acidic residues" evidence="2">
    <location>
        <begin position="452"/>
        <end position="461"/>
    </location>
</feature>
<feature type="domain" description="DUF4216" evidence="4">
    <location>
        <begin position="285"/>
        <end position="346"/>
    </location>
</feature>
<keyword evidence="1" id="KW-0175">Coiled coil</keyword>
<dbReference type="PANTHER" id="PTHR10775">
    <property type="entry name" value="OS08G0208400 PROTEIN"/>
    <property type="match status" value="1"/>
</dbReference>
<reference evidence="5" key="1">
    <citation type="submission" date="2023-07" db="EMBL/GenBank/DDBJ databases">
        <title>A chromosome-level genome assembly of Lolium multiflorum.</title>
        <authorList>
            <person name="Chen Y."/>
            <person name="Copetti D."/>
            <person name="Kolliker R."/>
            <person name="Studer B."/>
        </authorList>
    </citation>
    <scope>NUCLEOTIDE SEQUENCE</scope>
    <source>
        <strain evidence="5">02402/16</strain>
        <tissue evidence="5">Leaf</tissue>
    </source>
</reference>
<feature type="compositionally biased region" description="Polar residues" evidence="2">
    <location>
        <begin position="818"/>
        <end position="840"/>
    </location>
</feature>
<name>A0AAD8SSC1_LOLMU</name>
<feature type="region of interest" description="Disordered" evidence="2">
    <location>
        <begin position="1076"/>
        <end position="1109"/>
    </location>
</feature>
<feature type="region of interest" description="Disordered" evidence="2">
    <location>
        <begin position="896"/>
        <end position="932"/>
    </location>
</feature>
<evidence type="ECO:0000313" key="6">
    <source>
        <dbReference type="Proteomes" id="UP001231189"/>
    </source>
</evidence>
<organism evidence="5 6">
    <name type="scientific">Lolium multiflorum</name>
    <name type="common">Italian ryegrass</name>
    <name type="synonym">Lolium perenne subsp. multiflorum</name>
    <dbReference type="NCBI Taxonomy" id="4521"/>
    <lineage>
        <taxon>Eukaryota</taxon>
        <taxon>Viridiplantae</taxon>
        <taxon>Streptophyta</taxon>
        <taxon>Embryophyta</taxon>
        <taxon>Tracheophyta</taxon>
        <taxon>Spermatophyta</taxon>
        <taxon>Magnoliopsida</taxon>
        <taxon>Liliopsida</taxon>
        <taxon>Poales</taxon>
        <taxon>Poaceae</taxon>
        <taxon>BOP clade</taxon>
        <taxon>Pooideae</taxon>
        <taxon>Poodae</taxon>
        <taxon>Poeae</taxon>
        <taxon>Poeae Chloroplast Group 2 (Poeae type)</taxon>
        <taxon>Loliodinae</taxon>
        <taxon>Loliinae</taxon>
        <taxon>Lolium</taxon>
    </lineage>
</organism>
<proteinExistence type="predicted"/>
<dbReference type="Pfam" id="PF13952">
    <property type="entry name" value="DUF4216"/>
    <property type="match status" value="1"/>
</dbReference>
<feature type="compositionally biased region" description="Basic residues" evidence="2">
    <location>
        <begin position="196"/>
        <end position="207"/>
    </location>
</feature>
<feature type="region of interest" description="Disordered" evidence="2">
    <location>
        <begin position="186"/>
        <end position="207"/>
    </location>
</feature>
<comment type="caution">
    <text evidence="5">The sequence shown here is derived from an EMBL/GenBank/DDBJ whole genome shotgun (WGS) entry which is preliminary data.</text>
</comment>
<evidence type="ECO:0000313" key="5">
    <source>
        <dbReference type="EMBL" id="KAK1663538.1"/>
    </source>
</evidence>
<feature type="region of interest" description="Disordered" evidence="2">
    <location>
        <begin position="425"/>
        <end position="501"/>
    </location>
</feature>
<sequence length="1109" mass="126684">MSGYNTWLFHGEDLEVPATDCSSDDEEYADSDQMDNMLLEGFGMYDSSTLGEDDDEEVGSEDDADLYFDVEAYNKLVLDGSKELFPGCNKLTKLQFLVKLMNIKNMYGVPNACFDDTLTLFKAAIPDGDSLPKNFHACKKYIKDVGLGYESIDACKHDCIMFRGEHSEATVCPVCNTSRWRSVNKGSDGKREYKVAHKKTQNKKKRKKTEDEECEDIYCHTVEATFKKRSVFFQLPYWKTLLIRNNLDIMHIEKNVFDNIVNTVLDVDKRSKDNLNARKDLQLMNIRCDWVKPNGFRTLEPFGIEQVNFNHVHSGDDVGSEPFVLASQVQQVYYVQDPVEEDWSAVICPTIRDFYDMEPAVNVHDSTVSLDSQHKRLERLNHQLHKMDLPSADMPIDDGKTKLYLLQNAKDRCLYYSQLEAARNYCTEEEEEEEEEEEDEDGKEYDAEFDDDKTGQGKYEEEQYAQEQYEEEEHAPAQSRTEEANQEIKGTKGKKKEGVRGPTEMKKFWEKHGPDNKVELVFNHLGQPCGVKTSKLANFIGSCVKGKEVSMGHDEWRKVPESEKDRLWTVVKGFFNIGDEHKDWVMKSASKKWRTFRAHLKDTYFDDELSLSQNIKNGCDERIPEMQWKKSCKYWKSVKFFRLSVKNKASRRSQDNAHHTAGSRSFAVVLEQEELKKKRPVSRAELYSIVHTNSKGQPVDTYSSTKIAAIKEELGKNPELISEAHHQGDIYSKIFPETRKSRMHGLGLMVGGKTSQILDQAIVALKDSKDENKELREMIRTMAESHKALVIRSQAMEEKIEGLILSQQQVSTQATTTFPASNDGEPSNTQEAGKRSTSQEVNHAVTNIQSLSLVKPKRAAVINAQEDKKEDQSVPAPALVLKVDKSAVTAALKVKEQDKETATETLEDDQRDSGDLKKRPRKKKLEDIPEGKKRQYMVHKVKLEKLKENSAASLKCKPHKENEIHAFKRGMEVSLRSPNSLQLVASATVSNVDDKETGPDYVEVLVNYVMKKSTMLPRPHGKIKKMSSAQATCILWPRIHMNVVTQSEIVHQQIWKGHDEERSRVDKDGVSVVVEKTKKLKRGSTDMSQNEVVEADGQKRRKLQNNLEE</sequence>
<keyword evidence="6" id="KW-1185">Reference proteome</keyword>
<feature type="coiled-coil region" evidence="1">
    <location>
        <begin position="758"/>
        <end position="785"/>
    </location>
</feature>
<accession>A0AAD8SSC1</accession>
<evidence type="ECO:0000256" key="2">
    <source>
        <dbReference type="SAM" id="MobiDB-lite"/>
    </source>
</evidence>
<feature type="compositionally biased region" description="Acidic residues" evidence="2">
    <location>
        <begin position="462"/>
        <end position="473"/>
    </location>
</feature>
<dbReference type="AlphaFoldDB" id="A0AAD8SSC1"/>